<sequence length="765" mass="85086">MKNLFTLIFSLILLSSSGQVVVPVGQGLPAHPLYSTSDQNYAYFGSYVWQTQETIIHRWNGLSWSSLPAITDPVLKIQAHQGQVYAAVQGANWYETKLLTFNNGSWQQVGPLLNGVIQDMDVYNGNLVLAGDFSPSSSIFGVISWDGSSFSQLGDLSFGDSISDINVINNKLWAAGQINQMWNNDTAMVVRLDDQQNVFDYPATKREANVIASGWPRAVFSINNKVYVKYWSGVYEIRNDSLIEIATSNSFMTNYAEAGNQVYFTSSNNLQVFDGNAMMSLSNVPSGTYSLEYFQSNLYVSFHQPTWNNWTYNYIFMLPIQLASIVQGNFYFDANANCLQDGNETMPVTGSFDLSLGSYSITVASTNNYYLLLPPGSYTVSNIQSLDPKHKYLQASSNCNTALNFTIGLGQNHQLDIPFEHNQVNDLSVQLRNFRGWRVRQGFTEGMELYLSNPGANQPGPVTVEYIVPSGVQFINSFPPPTSSAGNVHTYTFPSMSSFTDHSVIIHFKPTAGVGNNVCFNARIVNPASDSYMADNTDTICPKVVAAYDPNDKTANVDRALPGLDRIDYHVRFQNTGTDTAYKVVVVDTLESYFDPATIKLLGASHNYTFKIVDDSILVWTFDNILLPDSTTNLIGSQGYFMFSIGVDATLPLGSIIDNDAEIYFDYQAPVHTNHAQTLITQFIGLVENLEPSMKLYPNPVQNELQLEWEGSVQNIRLFNSSGQSLRSWTPSTGQENMTIDLSEFTNGLYILEIGSSRFRVLKLD</sequence>
<dbReference type="KEGG" id="chyd:H4K34_08165"/>
<dbReference type="AlphaFoldDB" id="A0A7H0VJA7"/>
<gene>
    <name evidence="5" type="ORF">H4K34_08165</name>
</gene>
<reference evidence="5 6" key="1">
    <citation type="submission" date="2020-08" db="EMBL/GenBank/DDBJ databases">
        <title>Croceimicrobium hydrocarbonivorans gen. nov., sp. nov., a novel marine bacterium isolated from a bacterial consortium that degrades polyethylene terephthalate.</title>
        <authorList>
            <person name="Liu R."/>
        </authorList>
    </citation>
    <scope>NUCLEOTIDE SEQUENCE [LARGE SCALE GENOMIC DNA]</scope>
    <source>
        <strain evidence="5 6">A20-9</strain>
    </source>
</reference>
<dbReference type="RefSeq" id="WP_210760330.1">
    <property type="nucleotide sequence ID" value="NZ_CP060139.1"/>
</dbReference>
<evidence type="ECO:0000256" key="2">
    <source>
        <dbReference type="SAM" id="SignalP"/>
    </source>
</evidence>
<evidence type="ECO:0000313" key="6">
    <source>
        <dbReference type="Proteomes" id="UP000516305"/>
    </source>
</evidence>
<dbReference type="InterPro" id="IPR026444">
    <property type="entry name" value="Secre_tail"/>
</dbReference>
<keyword evidence="6" id="KW-1185">Reference proteome</keyword>
<dbReference type="InterPro" id="IPR055353">
    <property type="entry name" value="DUF7619"/>
</dbReference>
<dbReference type="EMBL" id="CP060139">
    <property type="protein sequence ID" value="QNR25805.1"/>
    <property type="molecule type" value="Genomic_DNA"/>
</dbReference>
<evidence type="ECO:0000313" key="5">
    <source>
        <dbReference type="EMBL" id="QNR25805.1"/>
    </source>
</evidence>
<dbReference type="NCBIfam" id="TIGR04183">
    <property type="entry name" value="Por_Secre_tail"/>
    <property type="match status" value="1"/>
</dbReference>
<feature type="chain" id="PRO_5028874212" evidence="2">
    <location>
        <begin position="22"/>
        <end position="765"/>
    </location>
</feature>
<evidence type="ECO:0000259" key="3">
    <source>
        <dbReference type="Pfam" id="PF18962"/>
    </source>
</evidence>
<dbReference type="Pfam" id="PF18962">
    <property type="entry name" value="Por_Secre_tail"/>
    <property type="match status" value="1"/>
</dbReference>
<dbReference type="InterPro" id="IPR047589">
    <property type="entry name" value="DUF11_rpt"/>
</dbReference>
<dbReference type="Proteomes" id="UP000516305">
    <property type="component" value="Chromosome"/>
</dbReference>
<organism evidence="5 6">
    <name type="scientific">Croceimicrobium hydrocarbonivorans</name>
    <dbReference type="NCBI Taxonomy" id="2761580"/>
    <lineage>
        <taxon>Bacteria</taxon>
        <taxon>Pseudomonadati</taxon>
        <taxon>Bacteroidota</taxon>
        <taxon>Flavobacteriia</taxon>
        <taxon>Flavobacteriales</taxon>
        <taxon>Owenweeksiaceae</taxon>
        <taxon>Croceimicrobium</taxon>
    </lineage>
</organism>
<dbReference type="NCBIfam" id="TIGR01451">
    <property type="entry name" value="B_ant_repeat"/>
    <property type="match status" value="1"/>
</dbReference>
<protein>
    <submittedName>
        <fullName evidence="5">T9SS type A sorting domain-containing protein</fullName>
    </submittedName>
</protein>
<dbReference type="Pfam" id="PF24595">
    <property type="entry name" value="DUF7619"/>
    <property type="match status" value="1"/>
</dbReference>
<name>A0A7H0VJA7_9FLAO</name>
<evidence type="ECO:0000259" key="4">
    <source>
        <dbReference type="Pfam" id="PF24595"/>
    </source>
</evidence>
<feature type="domain" description="DUF7619" evidence="4">
    <location>
        <begin position="549"/>
        <end position="678"/>
    </location>
</feature>
<proteinExistence type="predicted"/>
<keyword evidence="1 2" id="KW-0732">Signal</keyword>
<feature type="domain" description="Secretion system C-terminal sorting" evidence="3">
    <location>
        <begin position="696"/>
        <end position="758"/>
    </location>
</feature>
<accession>A0A7H0VJA7</accession>
<evidence type="ECO:0000256" key="1">
    <source>
        <dbReference type="ARBA" id="ARBA00022729"/>
    </source>
</evidence>
<feature type="signal peptide" evidence="2">
    <location>
        <begin position="1"/>
        <end position="21"/>
    </location>
</feature>